<evidence type="ECO:0000256" key="4">
    <source>
        <dbReference type="ARBA" id="ARBA00022824"/>
    </source>
</evidence>
<evidence type="ECO:0000256" key="3">
    <source>
        <dbReference type="ARBA" id="ARBA00004370"/>
    </source>
</evidence>
<comment type="subcellular location">
    <subcellularLocation>
        <location evidence="2">Endoplasmic reticulum</location>
    </subcellularLocation>
    <subcellularLocation>
        <location evidence="3">Membrane</location>
    </subcellularLocation>
    <subcellularLocation>
        <location evidence="1">Mitochondrion</location>
    </subcellularLocation>
</comment>
<name>A0AAD6INU8_PENCN</name>
<evidence type="ECO:0000256" key="1">
    <source>
        <dbReference type="ARBA" id="ARBA00004173"/>
    </source>
</evidence>
<dbReference type="InterPro" id="IPR029058">
    <property type="entry name" value="AB_hydrolase_fold"/>
</dbReference>
<dbReference type="Gene3D" id="3.40.50.1820">
    <property type="entry name" value="alpha/beta hydrolase"/>
    <property type="match status" value="1"/>
</dbReference>
<reference evidence="8" key="2">
    <citation type="submission" date="2023-01" db="EMBL/GenBank/DDBJ databases">
        <authorList>
            <person name="Petersen C."/>
        </authorList>
    </citation>
    <scope>NUCLEOTIDE SEQUENCE</scope>
    <source>
        <strain evidence="8">IBT 15450</strain>
    </source>
</reference>
<dbReference type="PANTHER" id="PTHR48182:SF2">
    <property type="entry name" value="PROTEIN SERAC1"/>
    <property type="match status" value="1"/>
</dbReference>
<dbReference type="GO" id="GO:0072330">
    <property type="term" value="P:monocarboxylic acid biosynthetic process"/>
    <property type="evidence" value="ECO:0007669"/>
    <property type="project" value="UniProtKB-ARBA"/>
</dbReference>
<dbReference type="Proteomes" id="UP001219568">
    <property type="component" value="Unassembled WGS sequence"/>
</dbReference>
<evidence type="ECO:0000313" key="8">
    <source>
        <dbReference type="EMBL" id="KAJ6057033.1"/>
    </source>
</evidence>
<dbReference type="PANTHER" id="PTHR48182">
    <property type="entry name" value="PROTEIN SERAC1"/>
    <property type="match status" value="1"/>
</dbReference>
<keyword evidence="9" id="KW-1185">Reference proteome</keyword>
<evidence type="ECO:0000256" key="2">
    <source>
        <dbReference type="ARBA" id="ARBA00004240"/>
    </source>
</evidence>
<dbReference type="InterPro" id="IPR052374">
    <property type="entry name" value="SERAC1"/>
</dbReference>
<evidence type="ECO:0000256" key="5">
    <source>
        <dbReference type="ARBA" id="ARBA00023128"/>
    </source>
</evidence>
<dbReference type="GO" id="GO:0017000">
    <property type="term" value="P:antibiotic biosynthetic process"/>
    <property type="evidence" value="ECO:0007669"/>
    <property type="project" value="UniProtKB-ARBA"/>
</dbReference>
<protein>
    <submittedName>
        <fullName evidence="8">Uncharacterized protein</fullName>
    </submittedName>
</protein>
<dbReference type="GO" id="GO:0016020">
    <property type="term" value="C:membrane"/>
    <property type="evidence" value="ECO:0007669"/>
    <property type="project" value="UniProtKB-SubCell"/>
</dbReference>
<accession>A0AAD6INU8</accession>
<dbReference type="EMBL" id="JAQJZL010000001">
    <property type="protein sequence ID" value="KAJ6057033.1"/>
    <property type="molecule type" value="Genomic_DNA"/>
</dbReference>
<reference evidence="8" key="1">
    <citation type="journal article" date="2023" name="IMA Fungus">
        <title>Comparative genomic study of the Penicillium genus elucidates a diverse pangenome and 15 lateral gene transfer events.</title>
        <authorList>
            <person name="Petersen C."/>
            <person name="Sorensen T."/>
            <person name="Nielsen M.R."/>
            <person name="Sondergaard T.E."/>
            <person name="Sorensen J.L."/>
            <person name="Fitzpatrick D.A."/>
            <person name="Frisvad J.C."/>
            <person name="Nielsen K.L."/>
        </authorList>
    </citation>
    <scope>NUCLEOTIDE SEQUENCE</scope>
    <source>
        <strain evidence="8">IBT 15450</strain>
    </source>
</reference>
<evidence type="ECO:0000256" key="7">
    <source>
        <dbReference type="SAM" id="Phobius"/>
    </source>
</evidence>
<keyword evidence="6 7" id="KW-0472">Membrane</keyword>
<dbReference type="SUPFAM" id="SSF53474">
    <property type="entry name" value="alpha/beta-Hydrolases"/>
    <property type="match status" value="1"/>
</dbReference>
<keyword evidence="7" id="KW-0812">Transmembrane</keyword>
<gene>
    <name evidence="8" type="ORF">N7460_000307</name>
</gene>
<keyword evidence="5" id="KW-0496">Mitochondrion</keyword>
<organism evidence="8 9">
    <name type="scientific">Penicillium canescens</name>
    <dbReference type="NCBI Taxonomy" id="5083"/>
    <lineage>
        <taxon>Eukaryota</taxon>
        <taxon>Fungi</taxon>
        <taxon>Dikarya</taxon>
        <taxon>Ascomycota</taxon>
        <taxon>Pezizomycotina</taxon>
        <taxon>Eurotiomycetes</taxon>
        <taxon>Eurotiomycetidae</taxon>
        <taxon>Eurotiales</taxon>
        <taxon>Aspergillaceae</taxon>
        <taxon>Penicillium</taxon>
    </lineage>
</organism>
<comment type="caution">
    <text evidence="8">The sequence shown here is derived from an EMBL/GenBank/DDBJ whole genome shotgun (WGS) entry which is preliminary data.</text>
</comment>
<keyword evidence="4" id="KW-0256">Endoplasmic reticulum</keyword>
<dbReference type="AlphaFoldDB" id="A0AAD6INU8"/>
<evidence type="ECO:0000256" key="6">
    <source>
        <dbReference type="ARBA" id="ARBA00023136"/>
    </source>
</evidence>
<feature type="transmembrane region" description="Helical" evidence="7">
    <location>
        <begin position="12"/>
        <end position="36"/>
    </location>
</feature>
<sequence length="460" mass="51204">MPSSVLAGLLKLVVTATIVIMLTAFRFMLTAFRFMLTAVRARRRQPLEAPKPKSLTFRIDDIPIDHTKELVRNIRSVAKHDPVLRGAAATIVHHSVAPKDKRFICATVSITTPLSGEDLCARLHRSGKCYPYSYTCKFDGITPLYEDEKGADIDVIAVTGLGGHALGSWKSRNSDEVWLRDFLPGDMPNIRVLLYGYDTTLPGSQSRQSIGDLGSAFLEQVTAFRANDGTSRRPTILIGHSLGGLLIKEALIRARRQRSSWDSDLSNACFGLLFFGVPNLGLRNEQLRTLVQGQPNKALIDSLLVDNDSEPSLFLKRIADQFSESCKGHYRVVTFFERTLSPTLERSKDGRWCRTGRRSLLVTEKSATSTGLVAVADEDNIPLNTDHSGLVKYNSRNQGDYLIVRERLRRLANEAKLEVPKRFAEHTRGLIKEILRSITDSITELPEPPCSGWGVLRSAC</sequence>
<keyword evidence="7" id="KW-1133">Transmembrane helix</keyword>
<dbReference type="GO" id="GO:0005783">
    <property type="term" value="C:endoplasmic reticulum"/>
    <property type="evidence" value="ECO:0007669"/>
    <property type="project" value="UniProtKB-SubCell"/>
</dbReference>
<proteinExistence type="predicted"/>
<dbReference type="GO" id="GO:0005739">
    <property type="term" value="C:mitochondrion"/>
    <property type="evidence" value="ECO:0007669"/>
    <property type="project" value="UniProtKB-SubCell"/>
</dbReference>
<evidence type="ECO:0000313" key="9">
    <source>
        <dbReference type="Proteomes" id="UP001219568"/>
    </source>
</evidence>